<name>A0ABZ2I534_9HYPH</name>
<evidence type="ECO:0000313" key="1">
    <source>
        <dbReference type="EMBL" id="WWT34892.1"/>
    </source>
</evidence>
<dbReference type="RefSeq" id="WP_338611037.1">
    <property type="nucleotide sequence ID" value="NZ_CP146276.1"/>
</dbReference>
<keyword evidence="2" id="KW-1185">Reference proteome</keyword>
<accession>A0ABZ2I534</accession>
<organism evidence="1 2">
    <name type="scientific">Pelagibacterium nitratireducens</name>
    <dbReference type="NCBI Taxonomy" id="1046114"/>
    <lineage>
        <taxon>Bacteria</taxon>
        <taxon>Pseudomonadati</taxon>
        <taxon>Pseudomonadota</taxon>
        <taxon>Alphaproteobacteria</taxon>
        <taxon>Hyphomicrobiales</taxon>
        <taxon>Devosiaceae</taxon>
        <taxon>Pelagibacterium</taxon>
    </lineage>
</organism>
<gene>
    <name evidence="1" type="ORF">V6617_18580</name>
</gene>
<evidence type="ECO:0000313" key="2">
    <source>
        <dbReference type="Proteomes" id="UP001369958"/>
    </source>
</evidence>
<reference evidence="1 2" key="1">
    <citation type="submission" date="2024-02" db="EMBL/GenBank/DDBJ databases">
        <title>Complete genome sequence of Pelagibacterium nitratireducens ZH15.</title>
        <authorList>
            <person name="Zhao L.H."/>
        </authorList>
    </citation>
    <scope>NUCLEOTIDE SEQUENCE [LARGE SCALE GENOMIC DNA]</scope>
    <source>
        <strain evidence="1 2">ZH15</strain>
        <plasmid evidence="1 2">unnamed</plasmid>
    </source>
</reference>
<protein>
    <submittedName>
        <fullName evidence="1">Uncharacterized protein</fullName>
    </submittedName>
</protein>
<geneLocation type="plasmid" evidence="1 2">
    <name>unnamed</name>
</geneLocation>
<proteinExistence type="predicted"/>
<dbReference type="Proteomes" id="UP001369958">
    <property type="component" value="Plasmid unnamed"/>
</dbReference>
<sequence>MNIVGFMKQIGLRRARLAAHAVMNAGRENILLSLPCLVSTTGSIIAASRISPEERFISEKGVLLHHMAPALHVK</sequence>
<dbReference type="EMBL" id="CP146276">
    <property type="protein sequence ID" value="WWT34892.1"/>
    <property type="molecule type" value="Genomic_DNA"/>
</dbReference>
<keyword evidence="1" id="KW-0614">Plasmid</keyword>